<feature type="transmembrane region" description="Helical" evidence="5">
    <location>
        <begin position="34"/>
        <end position="54"/>
    </location>
</feature>
<feature type="domain" description="EamA" evidence="6">
    <location>
        <begin position="145"/>
        <end position="272"/>
    </location>
</feature>
<keyword evidence="2 5" id="KW-0812">Transmembrane</keyword>
<feature type="transmembrane region" description="Helical" evidence="5">
    <location>
        <begin position="92"/>
        <end position="112"/>
    </location>
</feature>
<evidence type="ECO:0000256" key="2">
    <source>
        <dbReference type="ARBA" id="ARBA00022692"/>
    </source>
</evidence>
<dbReference type="GO" id="GO:0016020">
    <property type="term" value="C:membrane"/>
    <property type="evidence" value="ECO:0007669"/>
    <property type="project" value="UniProtKB-SubCell"/>
</dbReference>
<keyword evidence="8" id="KW-1185">Reference proteome</keyword>
<dbReference type="InterPro" id="IPR050638">
    <property type="entry name" value="AA-Vitamin_Transporters"/>
</dbReference>
<dbReference type="AlphaFoldDB" id="A0A2R8BB59"/>
<evidence type="ECO:0000256" key="1">
    <source>
        <dbReference type="ARBA" id="ARBA00004141"/>
    </source>
</evidence>
<evidence type="ECO:0000256" key="3">
    <source>
        <dbReference type="ARBA" id="ARBA00022989"/>
    </source>
</evidence>
<gene>
    <name evidence="7" type="primary">yijE_1</name>
    <name evidence="7" type="ORF">ASD8599_00870</name>
</gene>
<sequence length="282" mass="28064">MHLILLVTLTMIAFAANSVLNRLAVDGGYIDPSSFAVIRVLAGAVVLGMVLSARGGQLPLMKRGRIVGALSLSAYMIGFSLAYATLDAGLGALILFGVVQIVMFAWGAATGARPTVRQMAGAGIAFVGLLIALWPGPGGIADAGGAILMTIAGIGWAAYTLAGRGAPNPLGATAANFILALPILALLLVGQGLSANMTGVGLAALAGGVTSGLGYTLWYAVLPRLPASTAAVVQLSVPIIAIIGGALLLGEAVTGVILIAAGFVVGGIALAVTTQSLPKDRK</sequence>
<evidence type="ECO:0000259" key="6">
    <source>
        <dbReference type="Pfam" id="PF00892"/>
    </source>
</evidence>
<evidence type="ECO:0000313" key="8">
    <source>
        <dbReference type="Proteomes" id="UP000244880"/>
    </source>
</evidence>
<comment type="subcellular location">
    <subcellularLocation>
        <location evidence="1">Membrane</location>
        <topology evidence="1">Multi-pass membrane protein</topology>
    </subcellularLocation>
</comment>
<feature type="transmembrane region" description="Helical" evidence="5">
    <location>
        <begin position="200"/>
        <end position="222"/>
    </location>
</feature>
<feature type="transmembrane region" description="Helical" evidence="5">
    <location>
        <begin position="174"/>
        <end position="194"/>
    </location>
</feature>
<dbReference type="OrthoDB" id="321830at2"/>
<evidence type="ECO:0000256" key="5">
    <source>
        <dbReference type="SAM" id="Phobius"/>
    </source>
</evidence>
<dbReference type="SUPFAM" id="SSF103481">
    <property type="entry name" value="Multidrug resistance efflux transporter EmrE"/>
    <property type="match status" value="1"/>
</dbReference>
<proteinExistence type="predicted"/>
<organism evidence="7 8">
    <name type="scientific">Ascidiaceihabitans donghaensis</name>
    <dbReference type="NCBI Taxonomy" id="1510460"/>
    <lineage>
        <taxon>Bacteria</taxon>
        <taxon>Pseudomonadati</taxon>
        <taxon>Pseudomonadota</taxon>
        <taxon>Alphaproteobacteria</taxon>
        <taxon>Rhodobacterales</taxon>
        <taxon>Paracoccaceae</taxon>
        <taxon>Ascidiaceihabitans</taxon>
    </lineage>
</organism>
<protein>
    <submittedName>
        <fullName evidence="7">Putative cystine transporter YijE</fullName>
    </submittedName>
</protein>
<feature type="transmembrane region" description="Helical" evidence="5">
    <location>
        <begin position="229"/>
        <end position="249"/>
    </location>
</feature>
<feature type="transmembrane region" description="Helical" evidence="5">
    <location>
        <begin position="66"/>
        <end position="86"/>
    </location>
</feature>
<keyword evidence="4 5" id="KW-0472">Membrane</keyword>
<dbReference type="InterPro" id="IPR000620">
    <property type="entry name" value="EamA_dom"/>
</dbReference>
<feature type="transmembrane region" description="Helical" evidence="5">
    <location>
        <begin position="143"/>
        <end position="162"/>
    </location>
</feature>
<reference evidence="7 8" key="1">
    <citation type="submission" date="2018-03" db="EMBL/GenBank/DDBJ databases">
        <authorList>
            <person name="Keele B.F."/>
        </authorList>
    </citation>
    <scope>NUCLEOTIDE SEQUENCE [LARGE SCALE GENOMIC DNA]</scope>
    <source>
        <strain evidence="7 8">CECT 8599</strain>
    </source>
</reference>
<keyword evidence="3 5" id="KW-1133">Transmembrane helix</keyword>
<dbReference type="EMBL" id="OMOR01000001">
    <property type="protein sequence ID" value="SPH20132.1"/>
    <property type="molecule type" value="Genomic_DNA"/>
</dbReference>
<dbReference type="Pfam" id="PF00892">
    <property type="entry name" value="EamA"/>
    <property type="match status" value="1"/>
</dbReference>
<dbReference type="RefSeq" id="WP_108827390.1">
    <property type="nucleotide sequence ID" value="NZ_OMOR01000001.1"/>
</dbReference>
<dbReference type="InterPro" id="IPR037185">
    <property type="entry name" value="EmrE-like"/>
</dbReference>
<feature type="transmembrane region" description="Helical" evidence="5">
    <location>
        <begin position="119"/>
        <end position="137"/>
    </location>
</feature>
<dbReference type="Proteomes" id="UP000244880">
    <property type="component" value="Unassembled WGS sequence"/>
</dbReference>
<dbReference type="PANTHER" id="PTHR32322:SF9">
    <property type="entry name" value="AMINO-ACID METABOLITE EFFLUX PUMP-RELATED"/>
    <property type="match status" value="1"/>
</dbReference>
<evidence type="ECO:0000256" key="4">
    <source>
        <dbReference type="ARBA" id="ARBA00023136"/>
    </source>
</evidence>
<evidence type="ECO:0000313" key="7">
    <source>
        <dbReference type="EMBL" id="SPH20132.1"/>
    </source>
</evidence>
<feature type="transmembrane region" description="Helical" evidence="5">
    <location>
        <begin position="255"/>
        <end position="273"/>
    </location>
</feature>
<dbReference type="PANTHER" id="PTHR32322">
    <property type="entry name" value="INNER MEMBRANE TRANSPORTER"/>
    <property type="match status" value="1"/>
</dbReference>
<accession>A0A2R8BB59</accession>
<name>A0A2R8BB59_9RHOB</name>